<dbReference type="PIRSF" id="PIRSF000390">
    <property type="entry name" value="PLP_StrS"/>
    <property type="match status" value="1"/>
</dbReference>
<dbReference type="InterPro" id="IPR015424">
    <property type="entry name" value="PyrdxlP-dep_Trfase"/>
</dbReference>
<keyword evidence="3 4" id="KW-0663">Pyridoxal phosphate</keyword>
<name>A0A366HGG4_9BURK</name>
<dbReference type="PANTHER" id="PTHR30244">
    <property type="entry name" value="TRANSAMINASE"/>
    <property type="match status" value="1"/>
</dbReference>
<dbReference type="Pfam" id="PF01041">
    <property type="entry name" value="DegT_DnrJ_EryC1"/>
    <property type="match status" value="1"/>
</dbReference>
<dbReference type="InterPro" id="IPR015422">
    <property type="entry name" value="PyrdxlP-dep_Trfase_small"/>
</dbReference>
<comment type="caution">
    <text evidence="5">The sequence shown here is derived from an EMBL/GenBank/DDBJ whole genome shotgun (WGS) entry which is preliminary data.</text>
</comment>
<feature type="modified residue" description="N6-(pyridoxal phosphate)lysine" evidence="3">
    <location>
        <position position="186"/>
    </location>
</feature>
<reference evidence="5 6" key="1">
    <citation type="submission" date="2018-06" db="EMBL/GenBank/DDBJ databases">
        <title>Genomic Encyclopedia of Type Strains, Phase IV (KMG-IV): sequencing the most valuable type-strain genomes for metagenomic binning, comparative biology and taxonomic classification.</title>
        <authorList>
            <person name="Goeker M."/>
        </authorList>
    </citation>
    <scope>NUCLEOTIDE SEQUENCE [LARGE SCALE GENOMIC DNA]</scope>
    <source>
        <strain evidence="5 6">DSM 25520</strain>
    </source>
</reference>
<gene>
    <name evidence="5" type="ORF">DFR37_10287</name>
</gene>
<dbReference type="Proteomes" id="UP000253628">
    <property type="component" value="Unassembled WGS sequence"/>
</dbReference>
<protein>
    <submittedName>
        <fullName evidence="5">dTDP-4-amino-4,6-dideoxygalactose transaminase</fullName>
    </submittedName>
</protein>
<dbReference type="AlphaFoldDB" id="A0A366HGG4"/>
<dbReference type="InterPro" id="IPR000653">
    <property type="entry name" value="DegT/StrS_aminotransferase"/>
</dbReference>
<evidence type="ECO:0000256" key="4">
    <source>
        <dbReference type="RuleBase" id="RU004508"/>
    </source>
</evidence>
<comment type="similarity">
    <text evidence="1 4">Belongs to the DegT/DnrJ/EryC1 family.</text>
</comment>
<dbReference type="GO" id="GO:0008483">
    <property type="term" value="F:transaminase activity"/>
    <property type="evidence" value="ECO:0007669"/>
    <property type="project" value="TreeGrafter"/>
</dbReference>
<feature type="active site" description="Proton acceptor" evidence="2">
    <location>
        <position position="186"/>
    </location>
</feature>
<evidence type="ECO:0000256" key="2">
    <source>
        <dbReference type="PIRSR" id="PIRSR000390-1"/>
    </source>
</evidence>
<dbReference type="GO" id="GO:0000271">
    <property type="term" value="P:polysaccharide biosynthetic process"/>
    <property type="evidence" value="ECO:0007669"/>
    <property type="project" value="TreeGrafter"/>
</dbReference>
<dbReference type="PANTHER" id="PTHR30244:SF34">
    <property type="entry name" value="DTDP-4-AMINO-4,6-DIDEOXYGALACTOSE TRANSAMINASE"/>
    <property type="match status" value="1"/>
</dbReference>
<sequence>MPNFLPYALPEIGQAEIDEVIDSLKSGWVTSGPKTRRFEQEFKSFLGDANLETIAVNSATAGLHLALEALDIGPGDEVITTTLTFTATAEVVRYMGADVRLVDIDPITLNMDVNALRAAITPKTKAILPVHYGGLSCDMQAIIDVAKEFNLKVIEDAAHALPAVYEGKLIGTLDTDATVFSFYANKTMTTGEGGMVVTRNKEAAARMRIMRLHGINRDAFDRFVSETPAWYYEIVAPGFKYNMTDIAAAIGIHQLAKLNRFCERRQELAKRYLAALQDLPLTLPAAAPKNGQHAWHLFVVRITKLSDKTRDEIINHLSEAGIGTSVHYLPLHRQPYWRDLYQLQPNDFPKANQAYETMLSLPLYTAMRNEDQDRVINALTQLFS</sequence>
<proteinExistence type="inferred from homology"/>
<accession>A0A366HGG4</accession>
<dbReference type="Gene3D" id="3.90.1150.10">
    <property type="entry name" value="Aspartate Aminotransferase, domain 1"/>
    <property type="match status" value="1"/>
</dbReference>
<dbReference type="SUPFAM" id="SSF53383">
    <property type="entry name" value="PLP-dependent transferases"/>
    <property type="match status" value="1"/>
</dbReference>
<dbReference type="CDD" id="cd00616">
    <property type="entry name" value="AHBA_syn"/>
    <property type="match status" value="1"/>
</dbReference>
<evidence type="ECO:0000313" key="5">
    <source>
        <dbReference type="EMBL" id="RBP41708.1"/>
    </source>
</evidence>
<evidence type="ECO:0000313" key="6">
    <source>
        <dbReference type="Proteomes" id="UP000253628"/>
    </source>
</evidence>
<dbReference type="RefSeq" id="WP_180148033.1">
    <property type="nucleotide sequence ID" value="NZ_JACCEU010000002.1"/>
</dbReference>
<dbReference type="Gene3D" id="3.40.640.10">
    <property type="entry name" value="Type I PLP-dependent aspartate aminotransferase-like (Major domain)"/>
    <property type="match status" value="1"/>
</dbReference>
<evidence type="ECO:0000256" key="3">
    <source>
        <dbReference type="PIRSR" id="PIRSR000390-2"/>
    </source>
</evidence>
<dbReference type="EMBL" id="QNRQ01000002">
    <property type="protein sequence ID" value="RBP41708.1"/>
    <property type="molecule type" value="Genomic_DNA"/>
</dbReference>
<evidence type="ECO:0000256" key="1">
    <source>
        <dbReference type="ARBA" id="ARBA00037999"/>
    </source>
</evidence>
<dbReference type="InterPro" id="IPR015421">
    <property type="entry name" value="PyrdxlP-dep_Trfase_major"/>
</dbReference>
<dbReference type="GO" id="GO:0030170">
    <property type="term" value="F:pyridoxal phosphate binding"/>
    <property type="evidence" value="ECO:0007669"/>
    <property type="project" value="TreeGrafter"/>
</dbReference>
<keyword evidence="6" id="KW-1185">Reference proteome</keyword>
<organism evidence="5 6">
    <name type="scientific">Eoetvoesiella caeni</name>
    <dbReference type="NCBI Taxonomy" id="645616"/>
    <lineage>
        <taxon>Bacteria</taxon>
        <taxon>Pseudomonadati</taxon>
        <taxon>Pseudomonadota</taxon>
        <taxon>Betaproteobacteria</taxon>
        <taxon>Burkholderiales</taxon>
        <taxon>Alcaligenaceae</taxon>
        <taxon>Eoetvoesiella</taxon>
    </lineage>
</organism>